<dbReference type="Proteomes" id="UP000466431">
    <property type="component" value="Chromosome"/>
</dbReference>
<sequence>MLEKAYTNTTGAVAYLDETFEHGEHGLGRFYVFTAVLVERTEMDVLRDELRGVAGGTFWHTTDELLTEDGRKKASAMLEFLGKGEEICVISHHTHVADDDLDLEAARRECMRGLLAALSAGAAPLRGRIDLLVLEERNPRNLSNLDRKNIAAMRGEGLIHRSMQAVLSSPKFEHLLWLPDLVSSAYRRTVTHHDDSLFSLIRPTVHFVDPVP</sequence>
<dbReference type="RefSeq" id="WP_083006024.1">
    <property type="nucleotide sequence ID" value="NZ_AP022591.1"/>
</dbReference>
<proteinExistence type="predicted"/>
<evidence type="ECO:0008006" key="3">
    <source>
        <dbReference type="Google" id="ProtNLM"/>
    </source>
</evidence>
<dbReference type="AlphaFoldDB" id="A0A7I7RCI0"/>
<dbReference type="OrthoDB" id="4546241at2"/>
<protein>
    <recommendedName>
        <fullName evidence="3">DUF3800 domain-containing protein</fullName>
    </recommendedName>
</protein>
<keyword evidence="2" id="KW-1185">Reference proteome</keyword>
<dbReference type="KEGG" id="mcee:MCEL_00810"/>
<name>A0A7I7RCI0_MYCCF</name>
<reference evidence="1 2" key="1">
    <citation type="journal article" date="2019" name="Emerg. Microbes Infect.">
        <title>Comprehensive subspecies identification of 175 nontuberculous mycobacteria species based on 7547 genomic profiles.</title>
        <authorList>
            <person name="Matsumoto Y."/>
            <person name="Kinjo T."/>
            <person name="Motooka D."/>
            <person name="Nabeya D."/>
            <person name="Jung N."/>
            <person name="Uechi K."/>
            <person name="Horii T."/>
            <person name="Iida T."/>
            <person name="Fujita J."/>
            <person name="Nakamura S."/>
        </authorList>
    </citation>
    <scope>NUCLEOTIDE SEQUENCE [LARGE SCALE GENOMIC DNA]</scope>
    <source>
        <strain evidence="1 2">JCM 18439</strain>
    </source>
</reference>
<gene>
    <name evidence="1" type="ORF">MCEL_00810</name>
</gene>
<accession>A0A7I7RCI0</accession>
<organism evidence="1 2">
    <name type="scientific">Mycolicibacterium celeriflavum</name>
    <name type="common">Mycobacterium celeriflavum</name>
    <dbReference type="NCBI Taxonomy" id="1249101"/>
    <lineage>
        <taxon>Bacteria</taxon>
        <taxon>Bacillati</taxon>
        <taxon>Actinomycetota</taxon>
        <taxon>Actinomycetes</taxon>
        <taxon>Mycobacteriales</taxon>
        <taxon>Mycobacteriaceae</taxon>
        <taxon>Mycolicibacterium</taxon>
    </lineage>
</organism>
<evidence type="ECO:0000313" key="2">
    <source>
        <dbReference type="Proteomes" id="UP000466431"/>
    </source>
</evidence>
<evidence type="ECO:0000313" key="1">
    <source>
        <dbReference type="EMBL" id="BBY41786.1"/>
    </source>
</evidence>
<dbReference type="EMBL" id="AP022591">
    <property type="protein sequence ID" value="BBY41786.1"/>
    <property type="molecule type" value="Genomic_DNA"/>
</dbReference>